<evidence type="ECO:0000259" key="6">
    <source>
        <dbReference type="Pfam" id="PF04542"/>
    </source>
</evidence>
<dbReference type="SUPFAM" id="SSF88659">
    <property type="entry name" value="Sigma3 and sigma4 domains of RNA polymerase sigma factors"/>
    <property type="match status" value="1"/>
</dbReference>
<evidence type="ECO:0000256" key="2">
    <source>
        <dbReference type="ARBA" id="ARBA00023015"/>
    </source>
</evidence>
<dbReference type="GO" id="GO:0003677">
    <property type="term" value="F:DNA binding"/>
    <property type="evidence" value="ECO:0007669"/>
    <property type="project" value="UniProtKB-KW"/>
</dbReference>
<gene>
    <name evidence="8" type="ORF">EP867_03325</name>
</gene>
<proteinExistence type="inferred from homology"/>
<dbReference type="OrthoDB" id="9809557at2"/>
<keyword evidence="5" id="KW-0804">Transcription</keyword>
<accession>A0A3S3UDU1</accession>
<dbReference type="GO" id="GO:0006352">
    <property type="term" value="P:DNA-templated transcription initiation"/>
    <property type="evidence" value="ECO:0007669"/>
    <property type="project" value="InterPro"/>
</dbReference>
<dbReference type="PANTHER" id="PTHR30376">
    <property type="entry name" value="SIGMA FACTOR RPOH HEAT SHOCK RELATED"/>
    <property type="match status" value="1"/>
</dbReference>
<sequence length="326" mass="36733">MIVSNRNQMVIVMNRPILPARHLNSASPVRAASKRRNGGFTAEFLDAETEARLARAWRDEGDTRARDRLILAHRALAYKAAARMTRGGGRPDEDLIQQANIGLLKAADRFDPDMGFRFSTYAAWWVRAEIQDYAYSDWSLIRMPGSSVLRRMFFGLRRAEAELKAEGVLPEDLDAAIAKRFDVDVERVQMVRDRLAARDLSLNQQMGDTEGSAEWQDLLADPDPLSDPETRVGEASEADAIAQLLGGHLARLPERDRRILAATVMQDDTRTLAEMGEEFQISRERVRQIRERALLALKRAVQGDEVTRKIVEDQGIEVVSYTEVTA</sequence>
<feature type="domain" description="RNA polymerase sigma-70 region 4" evidence="7">
    <location>
        <begin position="249"/>
        <end position="298"/>
    </location>
</feature>
<dbReference type="Pfam" id="PF04545">
    <property type="entry name" value="Sigma70_r4"/>
    <property type="match status" value="1"/>
</dbReference>
<dbReference type="InterPro" id="IPR013325">
    <property type="entry name" value="RNA_pol_sigma_r2"/>
</dbReference>
<reference evidence="8 9" key="1">
    <citation type="journal article" date="2015" name="Int. J. Syst. Evol. Microbiol.">
        <title>Gemmobacter intermedius sp. nov., isolated from a white stork (Ciconia ciconia).</title>
        <authorList>
            <person name="Kampfer P."/>
            <person name="Jerzak L."/>
            <person name="Wilharm G."/>
            <person name="Golke J."/>
            <person name="Busse H.J."/>
            <person name="Glaeser S.P."/>
        </authorList>
    </citation>
    <scope>NUCLEOTIDE SEQUENCE [LARGE SCALE GENOMIC DNA]</scope>
    <source>
        <strain evidence="8 9">119/4</strain>
    </source>
</reference>
<comment type="caution">
    <text evidence="8">The sequence shown here is derived from an EMBL/GenBank/DDBJ whole genome shotgun (WGS) entry which is preliminary data.</text>
</comment>
<evidence type="ECO:0000313" key="9">
    <source>
        <dbReference type="Proteomes" id="UP000287168"/>
    </source>
</evidence>
<keyword evidence="9" id="KW-1185">Reference proteome</keyword>
<dbReference type="EMBL" id="SBLC01000003">
    <property type="protein sequence ID" value="RWY44416.1"/>
    <property type="molecule type" value="Genomic_DNA"/>
</dbReference>
<dbReference type="InterPro" id="IPR050813">
    <property type="entry name" value="Sigma-70_Factor"/>
</dbReference>
<dbReference type="SUPFAM" id="SSF88946">
    <property type="entry name" value="Sigma2 domain of RNA polymerase sigma factors"/>
    <property type="match status" value="1"/>
</dbReference>
<dbReference type="InterPro" id="IPR000943">
    <property type="entry name" value="RNA_pol_sigma70"/>
</dbReference>
<dbReference type="AlphaFoldDB" id="A0A3S3UDU1"/>
<keyword evidence="2" id="KW-0805">Transcription regulation</keyword>
<name>A0A3S3UDU1_9RHOB</name>
<dbReference type="Proteomes" id="UP000287168">
    <property type="component" value="Unassembled WGS sequence"/>
</dbReference>
<evidence type="ECO:0000259" key="7">
    <source>
        <dbReference type="Pfam" id="PF04545"/>
    </source>
</evidence>
<dbReference type="NCBIfam" id="TIGR02937">
    <property type="entry name" value="sigma70-ECF"/>
    <property type="match status" value="1"/>
</dbReference>
<evidence type="ECO:0000256" key="1">
    <source>
        <dbReference type="ARBA" id="ARBA00007788"/>
    </source>
</evidence>
<dbReference type="Pfam" id="PF04542">
    <property type="entry name" value="Sigma70_r2"/>
    <property type="match status" value="1"/>
</dbReference>
<dbReference type="PANTHER" id="PTHR30376:SF3">
    <property type="entry name" value="RNA POLYMERASE SIGMA FACTOR RPOH"/>
    <property type="match status" value="1"/>
</dbReference>
<dbReference type="PRINTS" id="PR00046">
    <property type="entry name" value="SIGMA70FCT"/>
</dbReference>
<comment type="similarity">
    <text evidence="1">Belongs to the sigma-70 factor family.</text>
</comment>
<dbReference type="GO" id="GO:0016987">
    <property type="term" value="F:sigma factor activity"/>
    <property type="evidence" value="ECO:0007669"/>
    <property type="project" value="UniProtKB-KW"/>
</dbReference>
<evidence type="ECO:0000256" key="4">
    <source>
        <dbReference type="ARBA" id="ARBA00023125"/>
    </source>
</evidence>
<feature type="domain" description="RNA polymerase sigma-70 region 2" evidence="6">
    <location>
        <begin position="69"/>
        <end position="134"/>
    </location>
</feature>
<evidence type="ECO:0000256" key="5">
    <source>
        <dbReference type="ARBA" id="ARBA00023163"/>
    </source>
</evidence>
<evidence type="ECO:0000313" key="8">
    <source>
        <dbReference type="EMBL" id="RWY44416.1"/>
    </source>
</evidence>
<dbReference type="InterPro" id="IPR013324">
    <property type="entry name" value="RNA_pol_sigma_r3/r4-like"/>
</dbReference>
<evidence type="ECO:0000256" key="3">
    <source>
        <dbReference type="ARBA" id="ARBA00023082"/>
    </source>
</evidence>
<organism evidence="8 9">
    <name type="scientific">Falsigemmobacter intermedius</name>
    <dbReference type="NCBI Taxonomy" id="1553448"/>
    <lineage>
        <taxon>Bacteria</taxon>
        <taxon>Pseudomonadati</taxon>
        <taxon>Pseudomonadota</taxon>
        <taxon>Alphaproteobacteria</taxon>
        <taxon>Rhodobacterales</taxon>
        <taxon>Paracoccaceae</taxon>
        <taxon>Falsigemmobacter</taxon>
    </lineage>
</organism>
<dbReference type="Gene3D" id="1.20.140.160">
    <property type="match status" value="1"/>
</dbReference>
<dbReference type="InterPro" id="IPR007630">
    <property type="entry name" value="RNA_pol_sigma70_r4"/>
</dbReference>
<dbReference type="Gene3D" id="1.20.120.1810">
    <property type="match status" value="1"/>
</dbReference>
<dbReference type="InterPro" id="IPR007627">
    <property type="entry name" value="RNA_pol_sigma70_r2"/>
</dbReference>
<keyword evidence="3" id="KW-0731">Sigma factor</keyword>
<protein>
    <submittedName>
        <fullName evidence="8">Sigma-70 family RNA polymerase sigma factor</fullName>
    </submittedName>
</protein>
<keyword evidence="4" id="KW-0238">DNA-binding</keyword>
<dbReference type="InterPro" id="IPR014284">
    <property type="entry name" value="RNA_pol_sigma-70_dom"/>
</dbReference>